<protein>
    <recommendedName>
        <fullName evidence="3">Defensin-like protein</fullName>
    </recommendedName>
</protein>
<proteinExistence type="predicted"/>
<dbReference type="AlphaFoldDB" id="A0A2P2IKJ8"/>
<dbReference type="PANTHER" id="PTHR36053:SF1">
    <property type="entry name" value="OS04G0680300 PROTEIN"/>
    <property type="match status" value="1"/>
</dbReference>
<dbReference type="EMBL" id="GGEC01001273">
    <property type="protein sequence ID" value="MBW81756.1"/>
    <property type="molecule type" value="Transcribed_RNA"/>
</dbReference>
<sequence length="139" mass="15535">MLPQQWAPSCGSQCTCKYAALTQIPWRVFCKKGCDTDSETWEECLAECDHICYKDPVFKDKQWSSYIDRSPGASGYSEACFLACVAGCGYRFEIDPDTVDQVRPNRPCKPPPLEKPTPVQKQHPVKPDEPIGDIPCTSA</sequence>
<evidence type="ECO:0008006" key="3">
    <source>
        <dbReference type="Google" id="ProtNLM"/>
    </source>
</evidence>
<organism evidence="2">
    <name type="scientific">Rhizophora mucronata</name>
    <name type="common">Asiatic mangrove</name>
    <dbReference type="NCBI Taxonomy" id="61149"/>
    <lineage>
        <taxon>Eukaryota</taxon>
        <taxon>Viridiplantae</taxon>
        <taxon>Streptophyta</taxon>
        <taxon>Embryophyta</taxon>
        <taxon>Tracheophyta</taxon>
        <taxon>Spermatophyta</taxon>
        <taxon>Magnoliopsida</taxon>
        <taxon>eudicotyledons</taxon>
        <taxon>Gunneridae</taxon>
        <taxon>Pentapetalae</taxon>
        <taxon>rosids</taxon>
        <taxon>fabids</taxon>
        <taxon>Malpighiales</taxon>
        <taxon>Rhizophoraceae</taxon>
        <taxon>Rhizophora</taxon>
    </lineage>
</organism>
<accession>A0A2P2IKJ8</accession>
<evidence type="ECO:0000313" key="2">
    <source>
        <dbReference type="EMBL" id="MBW81756.1"/>
    </source>
</evidence>
<feature type="region of interest" description="Disordered" evidence="1">
    <location>
        <begin position="101"/>
        <end position="139"/>
    </location>
</feature>
<dbReference type="PANTHER" id="PTHR36053">
    <property type="entry name" value="OSJNBB0017I01.18 PROTEIN"/>
    <property type="match status" value="1"/>
</dbReference>
<reference evidence="2" key="1">
    <citation type="submission" date="2018-02" db="EMBL/GenBank/DDBJ databases">
        <title>Rhizophora mucronata_Transcriptome.</title>
        <authorList>
            <person name="Meera S.P."/>
            <person name="Sreeshan A."/>
            <person name="Augustine A."/>
        </authorList>
    </citation>
    <scope>NUCLEOTIDE SEQUENCE</scope>
    <source>
        <tissue evidence="2">Leaf</tissue>
    </source>
</reference>
<evidence type="ECO:0000256" key="1">
    <source>
        <dbReference type="SAM" id="MobiDB-lite"/>
    </source>
</evidence>
<name>A0A2P2IKJ8_RHIMU</name>